<evidence type="ECO:0000256" key="1">
    <source>
        <dbReference type="SAM" id="SignalP"/>
    </source>
</evidence>
<keyword evidence="1" id="KW-0732">Signal</keyword>
<keyword evidence="3" id="KW-1185">Reference proteome</keyword>
<dbReference type="GeneID" id="85326326"/>
<proteinExistence type="predicted"/>
<dbReference type="Proteomes" id="UP001172101">
    <property type="component" value="Unassembled WGS sequence"/>
</dbReference>
<dbReference type="EMBL" id="JAUIRO010000008">
    <property type="protein sequence ID" value="KAK0703458.1"/>
    <property type="molecule type" value="Genomic_DNA"/>
</dbReference>
<comment type="caution">
    <text evidence="2">The sequence shown here is derived from an EMBL/GenBank/DDBJ whole genome shotgun (WGS) entry which is preliminary data.</text>
</comment>
<name>A0AA40DKS3_9PEZI</name>
<dbReference type="AlphaFoldDB" id="A0AA40DKS3"/>
<dbReference type="RefSeq" id="XP_060290317.1">
    <property type="nucleotide sequence ID" value="XM_060443056.1"/>
</dbReference>
<evidence type="ECO:0008006" key="4">
    <source>
        <dbReference type="Google" id="ProtNLM"/>
    </source>
</evidence>
<evidence type="ECO:0000313" key="3">
    <source>
        <dbReference type="Proteomes" id="UP001172101"/>
    </source>
</evidence>
<feature type="chain" id="PRO_5041255185" description="Secreted protein" evidence="1">
    <location>
        <begin position="22"/>
        <end position="72"/>
    </location>
</feature>
<gene>
    <name evidence="2" type="ORF">B0T26DRAFT_731403</name>
</gene>
<protein>
    <recommendedName>
        <fullName evidence="4">Secreted protein</fullName>
    </recommendedName>
</protein>
<feature type="signal peptide" evidence="1">
    <location>
        <begin position="1"/>
        <end position="21"/>
    </location>
</feature>
<accession>A0AA40DKS3</accession>
<organism evidence="2 3">
    <name type="scientific">Lasiosphaeria miniovina</name>
    <dbReference type="NCBI Taxonomy" id="1954250"/>
    <lineage>
        <taxon>Eukaryota</taxon>
        <taxon>Fungi</taxon>
        <taxon>Dikarya</taxon>
        <taxon>Ascomycota</taxon>
        <taxon>Pezizomycotina</taxon>
        <taxon>Sordariomycetes</taxon>
        <taxon>Sordariomycetidae</taxon>
        <taxon>Sordariales</taxon>
        <taxon>Lasiosphaeriaceae</taxon>
        <taxon>Lasiosphaeria</taxon>
    </lineage>
</organism>
<reference evidence="2" key="1">
    <citation type="submission" date="2023-06" db="EMBL/GenBank/DDBJ databases">
        <title>Genome-scale phylogeny and comparative genomics of the fungal order Sordariales.</title>
        <authorList>
            <consortium name="Lawrence Berkeley National Laboratory"/>
            <person name="Hensen N."/>
            <person name="Bonometti L."/>
            <person name="Westerberg I."/>
            <person name="Brannstrom I.O."/>
            <person name="Guillou S."/>
            <person name="Cros-Aarteil S."/>
            <person name="Calhoun S."/>
            <person name="Haridas S."/>
            <person name="Kuo A."/>
            <person name="Mondo S."/>
            <person name="Pangilinan J."/>
            <person name="Riley R."/>
            <person name="LaButti K."/>
            <person name="Andreopoulos B."/>
            <person name="Lipzen A."/>
            <person name="Chen C."/>
            <person name="Yanf M."/>
            <person name="Daum C."/>
            <person name="Ng V."/>
            <person name="Clum A."/>
            <person name="Steindorff A."/>
            <person name="Ohm R."/>
            <person name="Martin F."/>
            <person name="Silar P."/>
            <person name="Natvig D."/>
            <person name="Lalanne C."/>
            <person name="Gautier V."/>
            <person name="Ament-velasquez S.L."/>
            <person name="Kruys A."/>
            <person name="Hutchinson M.I."/>
            <person name="Powell A.J."/>
            <person name="Barry K."/>
            <person name="Miller A.N."/>
            <person name="Grigoriev I.V."/>
            <person name="Debuchy R."/>
            <person name="Gladieux P."/>
            <person name="Thoren M.H."/>
            <person name="Johannesson H."/>
        </authorList>
    </citation>
    <scope>NUCLEOTIDE SEQUENCE</scope>
    <source>
        <strain evidence="2">SMH2392-1A</strain>
    </source>
</reference>
<evidence type="ECO:0000313" key="2">
    <source>
        <dbReference type="EMBL" id="KAK0703458.1"/>
    </source>
</evidence>
<sequence>MTCRVIPPACNLFSALSLARASFLGGMSDLFRSDVIVSGLFFFPRVTSHVWRRHGEMPNIRDQRPSVSHMLK</sequence>